<evidence type="ECO:0000259" key="6">
    <source>
        <dbReference type="PROSITE" id="PS50002"/>
    </source>
</evidence>
<dbReference type="eggNOG" id="KOG3417">
    <property type="taxonomic scope" value="Eukaryota"/>
</dbReference>
<dbReference type="PROSITE" id="PS50002">
    <property type="entry name" value="SH3"/>
    <property type="match status" value="1"/>
</dbReference>
<evidence type="ECO:0000256" key="1">
    <source>
        <dbReference type="ARBA" id="ARBA00022443"/>
    </source>
</evidence>
<evidence type="ECO:0000313" key="11">
    <source>
        <dbReference type="Proteomes" id="UP000015241"/>
    </source>
</evidence>
<dbReference type="SMART" id="SM00229">
    <property type="entry name" value="RasGEFN"/>
    <property type="match status" value="1"/>
</dbReference>
<dbReference type="InterPro" id="IPR023578">
    <property type="entry name" value="Ras_GEF_dom_sf"/>
</dbReference>
<keyword evidence="2 3" id="KW-0344">Guanine-nucleotide releasing factor</keyword>
<dbReference type="eggNOG" id="KOG2070">
    <property type="taxonomic scope" value="Eukaryota"/>
</dbReference>
<evidence type="ECO:0000256" key="5">
    <source>
        <dbReference type="SAM" id="MobiDB-lite"/>
    </source>
</evidence>
<dbReference type="Gene3D" id="2.20.70.10">
    <property type="match status" value="1"/>
</dbReference>
<evidence type="ECO:0000313" key="10">
    <source>
        <dbReference type="EMBL" id="EPT05185.1"/>
    </source>
</evidence>
<dbReference type="CDD" id="cd00155">
    <property type="entry name" value="RasGEF"/>
    <property type="match status" value="1"/>
</dbReference>
<dbReference type="PROSITE" id="PS50009">
    <property type="entry name" value="RASGEF_CAT"/>
    <property type="match status" value="1"/>
</dbReference>
<dbReference type="GO" id="GO:0007265">
    <property type="term" value="P:Ras protein signal transduction"/>
    <property type="evidence" value="ECO:0007669"/>
    <property type="project" value="TreeGrafter"/>
</dbReference>
<protein>
    <recommendedName>
        <fullName evidence="12">Ras GEF</fullName>
    </recommendedName>
</protein>
<dbReference type="PANTHER" id="PTHR23113:SF368">
    <property type="entry name" value="CELL DIVISION CONTROL PROTEIN 25"/>
    <property type="match status" value="1"/>
</dbReference>
<reference evidence="10 11" key="1">
    <citation type="journal article" date="2012" name="Science">
        <title>The Paleozoic origin of enzymatic lignin decomposition reconstructed from 31 fungal genomes.</title>
        <authorList>
            <person name="Floudas D."/>
            <person name="Binder M."/>
            <person name="Riley R."/>
            <person name="Barry K."/>
            <person name="Blanchette R.A."/>
            <person name="Henrissat B."/>
            <person name="Martinez A.T."/>
            <person name="Otillar R."/>
            <person name="Spatafora J.W."/>
            <person name="Yadav J.S."/>
            <person name="Aerts A."/>
            <person name="Benoit I."/>
            <person name="Boyd A."/>
            <person name="Carlson A."/>
            <person name="Copeland A."/>
            <person name="Coutinho P.M."/>
            <person name="de Vries R.P."/>
            <person name="Ferreira P."/>
            <person name="Findley K."/>
            <person name="Foster B."/>
            <person name="Gaskell J."/>
            <person name="Glotzer D."/>
            <person name="Gorecki P."/>
            <person name="Heitman J."/>
            <person name="Hesse C."/>
            <person name="Hori C."/>
            <person name="Igarashi K."/>
            <person name="Jurgens J.A."/>
            <person name="Kallen N."/>
            <person name="Kersten P."/>
            <person name="Kohler A."/>
            <person name="Kuees U."/>
            <person name="Kumar T.K.A."/>
            <person name="Kuo A."/>
            <person name="LaButti K."/>
            <person name="Larrondo L.F."/>
            <person name="Lindquist E."/>
            <person name="Ling A."/>
            <person name="Lombard V."/>
            <person name="Lucas S."/>
            <person name="Lundell T."/>
            <person name="Martin R."/>
            <person name="McLaughlin D.J."/>
            <person name="Morgenstern I."/>
            <person name="Morin E."/>
            <person name="Murat C."/>
            <person name="Nagy L.G."/>
            <person name="Nolan M."/>
            <person name="Ohm R.A."/>
            <person name="Patyshakuliyeva A."/>
            <person name="Rokas A."/>
            <person name="Ruiz-Duenas F.J."/>
            <person name="Sabat G."/>
            <person name="Salamov A."/>
            <person name="Samejima M."/>
            <person name="Schmutz J."/>
            <person name="Slot J.C."/>
            <person name="St John F."/>
            <person name="Stenlid J."/>
            <person name="Sun H."/>
            <person name="Sun S."/>
            <person name="Syed K."/>
            <person name="Tsang A."/>
            <person name="Wiebenga A."/>
            <person name="Young D."/>
            <person name="Pisabarro A."/>
            <person name="Eastwood D.C."/>
            <person name="Martin F."/>
            <person name="Cullen D."/>
            <person name="Grigoriev I.V."/>
            <person name="Hibbett D.S."/>
        </authorList>
    </citation>
    <scope>NUCLEOTIDE SEQUENCE</scope>
    <source>
        <strain evidence="11">FP-58527</strain>
    </source>
</reference>
<dbReference type="SMART" id="SM00147">
    <property type="entry name" value="RasGEF"/>
    <property type="match status" value="1"/>
</dbReference>
<dbReference type="PANTHER" id="PTHR23113">
    <property type="entry name" value="GUANINE NUCLEOTIDE EXCHANGE FACTOR"/>
    <property type="match status" value="1"/>
</dbReference>
<dbReference type="InterPro" id="IPR036028">
    <property type="entry name" value="SH3-like_dom_sf"/>
</dbReference>
<evidence type="ECO:0000259" key="8">
    <source>
        <dbReference type="PROSITE" id="PS50020"/>
    </source>
</evidence>
<dbReference type="OrthoDB" id="546434at2759"/>
<gene>
    <name evidence="10" type="ORF">FOMPIDRAFT_1112145</name>
</gene>
<dbReference type="GO" id="GO:0005886">
    <property type="term" value="C:plasma membrane"/>
    <property type="evidence" value="ECO:0007669"/>
    <property type="project" value="TreeGrafter"/>
</dbReference>
<dbReference type="HOGENOM" id="CLU_002632_0_1_1"/>
<dbReference type="InParanoid" id="S8G4P7"/>
<dbReference type="Gene3D" id="2.30.30.40">
    <property type="entry name" value="SH3 Domains"/>
    <property type="match status" value="1"/>
</dbReference>
<keyword evidence="1 4" id="KW-0728">SH3 domain</keyword>
<dbReference type="PROSITE" id="PS50212">
    <property type="entry name" value="RASGEF_NTER"/>
    <property type="match status" value="1"/>
</dbReference>
<feature type="domain" description="SH3" evidence="6">
    <location>
        <begin position="36"/>
        <end position="95"/>
    </location>
</feature>
<dbReference type="InterPro" id="IPR001202">
    <property type="entry name" value="WW_dom"/>
</dbReference>
<evidence type="ECO:0000259" key="7">
    <source>
        <dbReference type="PROSITE" id="PS50009"/>
    </source>
</evidence>
<organism evidence="10 11">
    <name type="scientific">Fomitopsis schrenkii</name>
    <name type="common">Brown rot fungus</name>
    <dbReference type="NCBI Taxonomy" id="2126942"/>
    <lineage>
        <taxon>Eukaryota</taxon>
        <taxon>Fungi</taxon>
        <taxon>Dikarya</taxon>
        <taxon>Basidiomycota</taxon>
        <taxon>Agaricomycotina</taxon>
        <taxon>Agaricomycetes</taxon>
        <taxon>Polyporales</taxon>
        <taxon>Fomitopsis</taxon>
    </lineage>
</organism>
<dbReference type="EMBL" id="KE504124">
    <property type="protein sequence ID" value="EPT05185.1"/>
    <property type="molecule type" value="Genomic_DNA"/>
</dbReference>
<feature type="domain" description="WW" evidence="8">
    <location>
        <begin position="246"/>
        <end position="280"/>
    </location>
</feature>
<dbReference type="InterPro" id="IPR008937">
    <property type="entry name" value="Ras-like_GEF"/>
</dbReference>
<dbReference type="FunFam" id="2.30.30.40:FF:000072">
    <property type="entry name" value="Unconventional Myosin IB"/>
    <property type="match status" value="1"/>
</dbReference>
<dbReference type="CDD" id="cd11883">
    <property type="entry name" value="SH3_Sdc25"/>
    <property type="match status" value="1"/>
</dbReference>
<evidence type="ECO:0000259" key="9">
    <source>
        <dbReference type="PROSITE" id="PS50212"/>
    </source>
</evidence>
<dbReference type="FunCoup" id="S8G4P7">
    <property type="interactions" value="53"/>
</dbReference>
<dbReference type="Gene3D" id="1.20.870.10">
    <property type="entry name" value="Son of sevenless (SoS) protein Chain: S domain 1"/>
    <property type="match status" value="1"/>
</dbReference>
<dbReference type="SMART" id="SM00456">
    <property type="entry name" value="WW"/>
    <property type="match status" value="2"/>
</dbReference>
<dbReference type="Pfam" id="PF23518">
    <property type="entry name" value="WW_2"/>
    <property type="match status" value="1"/>
</dbReference>
<dbReference type="Pfam" id="PF00617">
    <property type="entry name" value="RasGEF"/>
    <property type="match status" value="1"/>
</dbReference>
<dbReference type="InterPro" id="IPR001452">
    <property type="entry name" value="SH3_domain"/>
</dbReference>
<dbReference type="SUPFAM" id="SSF50044">
    <property type="entry name" value="SH3-domain"/>
    <property type="match status" value="1"/>
</dbReference>
<feature type="region of interest" description="Disordered" evidence="5">
    <location>
        <begin position="810"/>
        <end position="865"/>
    </location>
</feature>
<dbReference type="Pfam" id="PF00018">
    <property type="entry name" value="SH3_1"/>
    <property type="match status" value="1"/>
</dbReference>
<feature type="domain" description="Ras-GEF" evidence="7">
    <location>
        <begin position="1067"/>
        <end position="1303"/>
    </location>
</feature>
<dbReference type="Gene3D" id="1.10.840.10">
    <property type="entry name" value="Ras guanine-nucleotide exchange factors catalytic domain"/>
    <property type="match status" value="1"/>
</dbReference>
<dbReference type="GO" id="GO:0005085">
    <property type="term" value="F:guanyl-nucleotide exchange factor activity"/>
    <property type="evidence" value="ECO:0007669"/>
    <property type="project" value="UniProtKB-KW"/>
</dbReference>
<dbReference type="STRING" id="743788.S8G4P7"/>
<dbReference type="SMART" id="SM00326">
    <property type="entry name" value="SH3"/>
    <property type="match status" value="1"/>
</dbReference>
<accession>S8G4P7</accession>
<dbReference type="CDD" id="cd06224">
    <property type="entry name" value="REM"/>
    <property type="match status" value="1"/>
</dbReference>
<dbReference type="SUPFAM" id="SSF48366">
    <property type="entry name" value="Ras GEF"/>
    <property type="match status" value="1"/>
</dbReference>
<keyword evidence="11" id="KW-1185">Reference proteome</keyword>
<dbReference type="PRINTS" id="PR00452">
    <property type="entry name" value="SH3DOMAIN"/>
</dbReference>
<feature type="compositionally biased region" description="Polar residues" evidence="5">
    <location>
        <begin position="359"/>
        <end position="368"/>
    </location>
</feature>
<dbReference type="Proteomes" id="UP000015241">
    <property type="component" value="Unassembled WGS sequence"/>
</dbReference>
<dbReference type="PROSITE" id="PS50020">
    <property type="entry name" value="WW_DOMAIN_2"/>
    <property type="match status" value="1"/>
</dbReference>
<dbReference type="InterPro" id="IPR036964">
    <property type="entry name" value="RASGEF_cat_dom_sf"/>
</dbReference>
<dbReference type="InterPro" id="IPR000651">
    <property type="entry name" value="Ras-like_Gua-exchang_fac_N"/>
</dbReference>
<feature type="compositionally biased region" description="Polar residues" evidence="5">
    <location>
        <begin position="818"/>
        <end position="830"/>
    </location>
</feature>
<sequence length="1320" mass="146507">MTTAAYGSQLGMSSLASYGAQQDVQHYAGEDQQEELTTFWCRALYEYQKSDNSSLSFRKNDIIEVLSKLESGWWDGLLGEERGWFPSNYVTVISEEEAEAALGNGDMSTAQAPSLADDSMVDMAHSMGRSLSQDDDWLNGEMAYANQPPTATPYRNGTTGRVTQHNDFWVPQVSQDGRIFYVNTQTGQQSRDLPQEVDYDPDADLAALGPQTSARAGPSAGLGLASANGAEQAYGASAAFGVPNRSRTPEPWVRRLADDGLSYYYVNRLNGEVSWTPPEPAPLRELPRTQAMSREGSFGSREGAPPMGRMRSESSASAARERSDSLSDRLSINSEDSDIFPTRRDRSGSALRNIGANGAQPQQSQARQFSLTPPEVLAKKLQQALVPPLPESPMDLSNQVREAIAAIVEHLQITIPRHSEQFEEVDQRVLEVVSTVRNLLYVTATPSGHIPSNLYPRDGQDVRPSSTAQSLQTHLKAAQRKVAGTLSKLVLSALAMQYDPGLQTGDKPNRLESDIAELERAVVAFVTDMHNFQEQHAQGRPLPTKRLYGVFSPTNVGVGLPGAGAGGTWKGFGYVALDVTGQPLMQILSANQVSDMKSAVKTLTEALNAVMKLLRRHELPIAEHIRSETQSATAQLHATLELANNIDIARHVDVDGVSVSSGQYLPHGPYAEMVENARLLMRTLEAALQSLYDDGSTLLVAVQTLGQPYSTEDDRAVRDYIDALLVAIIANANVSVQSLESLLVVGYDQANSSQQDYRSSIDWRLSRPPDVLDPEAPLDFESALVRPPPRTLPSELTLGLYDQVGRMRSDSAVDAPTPTWSQQNSVSATEETLVAPSPEPSELEEDDVDGLQPKSPPRGKPGASKIKKLLGNEVPSHIIEKLNADSKPWYLRPNYDKSEIMMEPDGTVRAGTPAALVERLTAHEQGDTTFNQNFLLTFKSFMTVDELFELLVKRFYIQAPPNLSPAEFEEWSKLKQSIIRLRVLNIFKTMVTDDGILEKSDVYILGRMKEFATNEDVVNIAAAKQLLILIERSQRGGEMPIKITAMPIAPPAPLIPRNKKIKLLDIDPIEIARQLTLMEFSMYKKIRPMECLLRSRESKPGKHKDSFSEIIQLSNRIANWVAESVLDKEDSKRRALIVKHFITVADRCRANQNYSTMTAIVSGLATPPIRRLKRTWEQVNARAMGLLRECESTIDTAKNFTNYRQTLARITPPCVPFIGVYLTTLTFINDGAGDRLGDNMINFRKRQKAAEVIQDIKRWQSKPYNFQTVASILSYLEECFNKYADGHDYADQFWNISLDREPREREDEKMARLLQESGFL</sequence>
<proteinExistence type="predicted"/>
<evidence type="ECO:0000256" key="3">
    <source>
        <dbReference type="PROSITE-ProRule" id="PRU00168"/>
    </source>
</evidence>
<dbReference type="InterPro" id="IPR001895">
    <property type="entry name" value="RASGEF_cat_dom"/>
</dbReference>
<evidence type="ECO:0008006" key="12">
    <source>
        <dbReference type="Google" id="ProtNLM"/>
    </source>
</evidence>
<evidence type="ECO:0000256" key="4">
    <source>
        <dbReference type="PROSITE-ProRule" id="PRU00192"/>
    </source>
</evidence>
<feature type="domain" description="N-terminal Ras-GEF" evidence="9">
    <location>
        <begin position="904"/>
        <end position="1035"/>
    </location>
</feature>
<name>S8G4P7_FOMSC</name>
<feature type="region of interest" description="Disordered" evidence="5">
    <location>
        <begin position="274"/>
        <end position="368"/>
    </location>
</feature>
<dbReference type="InterPro" id="IPR057827">
    <property type="entry name" value="WW_fungi"/>
</dbReference>
<evidence type="ECO:0000256" key="2">
    <source>
        <dbReference type="ARBA" id="ARBA00022658"/>
    </source>
</evidence>
<dbReference type="CDD" id="cd00201">
    <property type="entry name" value="WW"/>
    <property type="match status" value="1"/>
</dbReference>
<dbReference type="Pfam" id="PF00618">
    <property type="entry name" value="RasGEF_N"/>
    <property type="match status" value="1"/>
</dbReference>